<feature type="domain" description="Molybdopterin oxidoreductase" evidence="6">
    <location>
        <begin position="188"/>
        <end position="415"/>
    </location>
</feature>
<feature type="compositionally biased region" description="Basic and acidic residues" evidence="5">
    <location>
        <begin position="590"/>
        <end position="599"/>
    </location>
</feature>
<evidence type="ECO:0000256" key="3">
    <source>
        <dbReference type="ARBA" id="ARBA00023004"/>
    </source>
</evidence>
<dbReference type="GO" id="GO:0051536">
    <property type="term" value="F:iron-sulfur cluster binding"/>
    <property type="evidence" value="ECO:0007669"/>
    <property type="project" value="UniProtKB-KW"/>
</dbReference>
<dbReference type="InterPro" id="IPR009010">
    <property type="entry name" value="Asp_de-COase-like_dom_sf"/>
</dbReference>
<dbReference type="PANTHER" id="PTHR43105">
    <property type="entry name" value="RESPIRATORY NITRATE REDUCTASE"/>
    <property type="match status" value="1"/>
</dbReference>
<dbReference type="Pfam" id="PF00384">
    <property type="entry name" value="Molybdopterin"/>
    <property type="match status" value="1"/>
</dbReference>
<organism evidence="8 9">
    <name type="scientific">Methanocalculus taiwanensis</name>
    <dbReference type="NCBI Taxonomy" id="106207"/>
    <lineage>
        <taxon>Archaea</taxon>
        <taxon>Methanobacteriati</taxon>
        <taxon>Methanobacteriota</taxon>
        <taxon>Stenosarchaea group</taxon>
        <taxon>Methanomicrobia</taxon>
        <taxon>Methanomicrobiales</taxon>
        <taxon>Methanocalculaceae</taxon>
        <taxon>Methanocalculus</taxon>
    </lineage>
</organism>
<dbReference type="InterPro" id="IPR050123">
    <property type="entry name" value="Prok_molybdopt-oxidoreductase"/>
</dbReference>
<comment type="caution">
    <text evidence="8">The sequence shown here is derived from an EMBL/GenBank/DDBJ whole genome shotgun (WGS) entry which is preliminary data.</text>
</comment>
<dbReference type="NCBIfam" id="TIGR03129">
    <property type="entry name" value="one_C_dehyd_B"/>
    <property type="match status" value="1"/>
</dbReference>
<feature type="domain" description="Molybdopterin dinucleotide-binding" evidence="7">
    <location>
        <begin position="4"/>
        <end position="100"/>
    </location>
</feature>
<evidence type="ECO:0000259" key="7">
    <source>
        <dbReference type="Pfam" id="PF01568"/>
    </source>
</evidence>
<dbReference type="Pfam" id="PF01568">
    <property type="entry name" value="Molydop_binding"/>
    <property type="match status" value="1"/>
</dbReference>
<dbReference type="Proteomes" id="UP001524383">
    <property type="component" value="Unassembled WGS sequence"/>
</dbReference>
<evidence type="ECO:0000313" key="8">
    <source>
        <dbReference type="EMBL" id="MCQ1539477.1"/>
    </source>
</evidence>
<dbReference type="SUPFAM" id="SSF50692">
    <property type="entry name" value="ADC-like"/>
    <property type="match status" value="1"/>
</dbReference>
<gene>
    <name evidence="8" type="ORF">FTO68_10865</name>
</gene>
<keyword evidence="2" id="KW-0560">Oxidoreductase</keyword>
<name>A0ABD4TMF8_9EURY</name>
<accession>A0ABD4TMF8</accession>
<keyword evidence="1" id="KW-0479">Metal-binding</keyword>
<evidence type="ECO:0000256" key="4">
    <source>
        <dbReference type="ARBA" id="ARBA00023014"/>
    </source>
</evidence>
<dbReference type="EMBL" id="VOTZ01000032">
    <property type="protein sequence ID" value="MCQ1539477.1"/>
    <property type="molecule type" value="Genomic_DNA"/>
</dbReference>
<protein>
    <submittedName>
        <fullName evidence="8">Formylmethanofuran dehydrogenase subunit B</fullName>
    </submittedName>
</protein>
<keyword evidence="3" id="KW-0408">Iron</keyword>
<sequence length="599" mass="65901">MKMMMNSGRTIKQGEQLYYKESPEYSEQTSLCFIHPADLFEIGLEEGDNVEIETETGITVFKTVASPEVAQGEVYLPCGPHANFILPPDTHSVGAPDFKTLMVEIRPTSKEVLSSWDLLEEEGGIRYDKFSNGCPTISPEGTTTIKDVICPLCGCLCDDIELTLRDNRVVECKNACSLGNAKFLAKNRLMKPIKKVEGAWEEISYEEAIGYTADVLLNAKRPLLFGWSGTHSEAQCVGITIAECIGGIIDNCSSECHGPSIMAIQEVGHPGCTLGQVRQRADVVVYWGANPLAAHPRHLSRYSTYSDSHFLENASSDRRIIVVDVRESETAKIADEFIQIKSGGDYAVFSALRAIILGKEGVLPDTVAGVPKDTLIKLAKTLLNARFGAFFTGIGLTQSKGKYKNVRNAIELIDELNRHTKYTLTPMRGHWNVNGTNQTFTFLTGYPYAVDFSRGVTYFNPGETSAIDLLAKKEVDVCVIIGSDPGAHFPRACNEHLATIPTIVIDPFPIMSTAVATLHIPVAMTGVDAEGIAYRMDTVPLRVQKVMDSTQPDDAELLRRILKTIQERNEQQITAHTREIDSQSTIIPVDDGRRPHQSG</sequence>
<reference evidence="8 9" key="1">
    <citation type="submission" date="2019-08" db="EMBL/GenBank/DDBJ databases">
        <authorList>
            <person name="Chen S.-C."/>
            <person name="Lai M.-C."/>
            <person name="You Y.-T."/>
        </authorList>
    </citation>
    <scope>NUCLEOTIDE SEQUENCE [LARGE SCALE GENOMIC DNA]</scope>
    <source>
        <strain evidence="8 9">P2F9704a</strain>
    </source>
</reference>
<dbReference type="SUPFAM" id="SSF53706">
    <property type="entry name" value="Formate dehydrogenase/DMSO reductase, domains 1-3"/>
    <property type="match status" value="1"/>
</dbReference>
<evidence type="ECO:0000313" key="9">
    <source>
        <dbReference type="Proteomes" id="UP001524383"/>
    </source>
</evidence>
<dbReference type="InterPro" id="IPR016457">
    <property type="entry name" value="Formylmethanofuran_DH_bsu"/>
</dbReference>
<proteinExistence type="predicted"/>
<dbReference type="AlphaFoldDB" id="A0ABD4TMF8"/>
<dbReference type="InterPro" id="IPR006656">
    <property type="entry name" value="Mopterin_OxRdtase"/>
</dbReference>
<dbReference type="GO" id="GO:0046872">
    <property type="term" value="F:metal ion binding"/>
    <property type="evidence" value="ECO:0007669"/>
    <property type="project" value="UniProtKB-KW"/>
</dbReference>
<keyword evidence="4" id="KW-0411">Iron-sulfur</keyword>
<evidence type="ECO:0000259" key="6">
    <source>
        <dbReference type="Pfam" id="PF00384"/>
    </source>
</evidence>
<dbReference type="Gene3D" id="3.40.50.740">
    <property type="match status" value="2"/>
</dbReference>
<keyword evidence="9" id="KW-1185">Reference proteome</keyword>
<evidence type="ECO:0000256" key="5">
    <source>
        <dbReference type="SAM" id="MobiDB-lite"/>
    </source>
</evidence>
<dbReference type="CDD" id="cd02761">
    <property type="entry name" value="MopB_FmdB-FwdB"/>
    <property type="match status" value="1"/>
</dbReference>
<dbReference type="InterPro" id="IPR006657">
    <property type="entry name" value="MoPterin_dinucl-bd_dom"/>
</dbReference>
<dbReference type="Gene3D" id="2.40.40.20">
    <property type="match status" value="1"/>
</dbReference>
<evidence type="ECO:0000256" key="2">
    <source>
        <dbReference type="ARBA" id="ARBA00023002"/>
    </source>
</evidence>
<feature type="region of interest" description="Disordered" evidence="5">
    <location>
        <begin position="573"/>
        <end position="599"/>
    </location>
</feature>
<dbReference type="Gene3D" id="3.40.228.10">
    <property type="entry name" value="Dimethylsulfoxide Reductase, domain 2"/>
    <property type="match status" value="2"/>
</dbReference>
<dbReference type="PANTHER" id="PTHR43105:SF14">
    <property type="entry name" value="FORMATE DEHYDROGENASE H"/>
    <property type="match status" value="1"/>
</dbReference>
<evidence type="ECO:0000256" key="1">
    <source>
        <dbReference type="ARBA" id="ARBA00022723"/>
    </source>
</evidence>